<reference evidence="2" key="1">
    <citation type="submission" date="2017-10" db="EMBL/GenBank/DDBJ databases">
        <title>Rapid genome shrinkage in a self-fertile nematode reveals novel sperm competition proteins.</title>
        <authorList>
            <person name="Yin D."/>
            <person name="Schwarz E.M."/>
            <person name="Thomas C.G."/>
            <person name="Felde R.L."/>
            <person name="Korf I.F."/>
            <person name="Cutter A.D."/>
            <person name="Schartner C.M."/>
            <person name="Ralston E.J."/>
            <person name="Meyer B.J."/>
            <person name="Haag E.S."/>
        </authorList>
    </citation>
    <scope>NUCLEOTIDE SEQUENCE [LARGE SCALE GENOMIC DNA]</scope>
    <source>
        <strain evidence="2">JU1422</strain>
    </source>
</reference>
<evidence type="ECO:0000313" key="1">
    <source>
        <dbReference type="EMBL" id="PIC36454.1"/>
    </source>
</evidence>
<comment type="caution">
    <text evidence="1">The sequence shown here is derived from an EMBL/GenBank/DDBJ whole genome shotgun (WGS) entry which is preliminary data.</text>
</comment>
<dbReference type="EMBL" id="PDUG01000004">
    <property type="protein sequence ID" value="PIC36454.1"/>
    <property type="molecule type" value="Genomic_DNA"/>
</dbReference>
<keyword evidence="2" id="KW-1185">Reference proteome</keyword>
<dbReference type="Proteomes" id="UP000230233">
    <property type="component" value="Chromosome IV"/>
</dbReference>
<accession>A0A2G5UA99</accession>
<proteinExistence type="predicted"/>
<name>A0A2G5UA99_9PELO</name>
<sequence>MMILESLKPLEEACGNVYEKNYEILIRKLDSTISLGDVVGSPPSKRARIESSINDSPKIPSIQRLVEREGVMNSPSIQGSSEDDSIPDFSIGSTDPSLIREYIPSIHLNPENQEADNRHQISPVNAQREFCDVAKAVLLIVTGNTSPETSSIVISIDGNATMEASIHESEEVILQAGDQELVKSIDLPETPNCKPRKYVFLFFSNF</sequence>
<protein>
    <submittedName>
        <fullName evidence="1">Uncharacterized protein</fullName>
    </submittedName>
</protein>
<dbReference type="AlphaFoldDB" id="A0A2G5UA99"/>
<evidence type="ECO:0000313" key="2">
    <source>
        <dbReference type="Proteomes" id="UP000230233"/>
    </source>
</evidence>
<gene>
    <name evidence="1" type="primary">Cnig_chr_IV.g15440</name>
    <name evidence="1" type="ORF">B9Z55_015440</name>
</gene>
<organism evidence="1 2">
    <name type="scientific">Caenorhabditis nigoni</name>
    <dbReference type="NCBI Taxonomy" id="1611254"/>
    <lineage>
        <taxon>Eukaryota</taxon>
        <taxon>Metazoa</taxon>
        <taxon>Ecdysozoa</taxon>
        <taxon>Nematoda</taxon>
        <taxon>Chromadorea</taxon>
        <taxon>Rhabditida</taxon>
        <taxon>Rhabditina</taxon>
        <taxon>Rhabditomorpha</taxon>
        <taxon>Rhabditoidea</taxon>
        <taxon>Rhabditidae</taxon>
        <taxon>Peloderinae</taxon>
        <taxon>Caenorhabditis</taxon>
    </lineage>
</organism>